<accession>A1ZZD4</accession>
<evidence type="ECO:0000256" key="1">
    <source>
        <dbReference type="ARBA" id="ARBA00022722"/>
    </source>
</evidence>
<dbReference type="PANTHER" id="PTHR12302">
    <property type="entry name" value="EBNA2 BINDING PROTEIN P100"/>
    <property type="match status" value="1"/>
</dbReference>
<dbReference type="GO" id="GO:0004519">
    <property type="term" value="F:endonuclease activity"/>
    <property type="evidence" value="ECO:0007669"/>
    <property type="project" value="UniProtKB-KW"/>
</dbReference>
<evidence type="ECO:0000313" key="6">
    <source>
        <dbReference type="Proteomes" id="UP000004095"/>
    </source>
</evidence>
<dbReference type="Pfam" id="PF00565">
    <property type="entry name" value="SNase"/>
    <property type="match status" value="1"/>
</dbReference>
<sequence>MGVVTVGILLLYFFFTQNYDNGEVIQVLDADTIIVRTKRYKKKKMRLIGVDSPERSNNIFKFNPAYARHADKFVRRRLKPGTPIYLDYDKKKFDQYGRLLAYLYVRKTGRCLNEDLLRKGYGVVQKDRYNKRLIKKFMKIEAEAKRERRGVWSRGPRL</sequence>
<dbReference type="Proteomes" id="UP000004095">
    <property type="component" value="Unassembled WGS sequence"/>
</dbReference>
<keyword evidence="3 5" id="KW-0378">Hydrolase</keyword>
<keyword evidence="6" id="KW-1185">Reference proteome</keyword>
<evidence type="ECO:0000259" key="4">
    <source>
        <dbReference type="PROSITE" id="PS50830"/>
    </source>
</evidence>
<evidence type="ECO:0000256" key="3">
    <source>
        <dbReference type="ARBA" id="ARBA00022801"/>
    </source>
</evidence>
<dbReference type="PANTHER" id="PTHR12302:SF3">
    <property type="entry name" value="SERINE_THREONINE-PROTEIN KINASE 31"/>
    <property type="match status" value="1"/>
</dbReference>
<dbReference type="InterPro" id="IPR035437">
    <property type="entry name" value="SNase_OB-fold_sf"/>
</dbReference>
<dbReference type="InterPro" id="IPR016071">
    <property type="entry name" value="Staphylococal_nuclease_OB-fold"/>
</dbReference>
<organism evidence="5 6">
    <name type="scientific">Microscilla marina ATCC 23134</name>
    <dbReference type="NCBI Taxonomy" id="313606"/>
    <lineage>
        <taxon>Bacteria</taxon>
        <taxon>Pseudomonadati</taxon>
        <taxon>Bacteroidota</taxon>
        <taxon>Cytophagia</taxon>
        <taxon>Cytophagales</taxon>
        <taxon>Microscillaceae</taxon>
        <taxon>Microscilla</taxon>
    </lineage>
</organism>
<dbReference type="PROSITE" id="PS50830">
    <property type="entry name" value="TNASE_3"/>
    <property type="match status" value="1"/>
</dbReference>
<dbReference type="Gene3D" id="2.40.50.90">
    <property type="match status" value="1"/>
</dbReference>
<dbReference type="GO" id="GO:0016787">
    <property type="term" value="F:hydrolase activity"/>
    <property type="evidence" value="ECO:0007669"/>
    <property type="project" value="UniProtKB-KW"/>
</dbReference>
<dbReference type="eggNOG" id="COG1525">
    <property type="taxonomic scope" value="Bacteria"/>
</dbReference>
<dbReference type="AlphaFoldDB" id="A1ZZD4"/>
<keyword evidence="1" id="KW-0540">Nuclease</keyword>
<evidence type="ECO:0000256" key="2">
    <source>
        <dbReference type="ARBA" id="ARBA00022759"/>
    </source>
</evidence>
<dbReference type="SMART" id="SM00318">
    <property type="entry name" value="SNc"/>
    <property type="match status" value="1"/>
</dbReference>
<proteinExistence type="predicted"/>
<dbReference type="EMBL" id="AAWS01000076">
    <property type="protein sequence ID" value="EAY24233.1"/>
    <property type="molecule type" value="Genomic_DNA"/>
</dbReference>
<gene>
    <name evidence="5" type="ORF">M23134_06317</name>
</gene>
<keyword evidence="2" id="KW-0255">Endonuclease</keyword>
<name>A1ZZD4_MICM2</name>
<evidence type="ECO:0000313" key="5">
    <source>
        <dbReference type="EMBL" id="EAY24233.1"/>
    </source>
</evidence>
<reference evidence="5 6" key="1">
    <citation type="submission" date="2007-01" db="EMBL/GenBank/DDBJ databases">
        <authorList>
            <person name="Haygood M."/>
            <person name="Podell S."/>
            <person name="Anderson C."/>
            <person name="Hopkinson B."/>
            <person name="Roe K."/>
            <person name="Barbeau K."/>
            <person name="Gaasterland T."/>
            <person name="Ferriera S."/>
            <person name="Johnson J."/>
            <person name="Kravitz S."/>
            <person name="Beeson K."/>
            <person name="Sutton G."/>
            <person name="Rogers Y.-H."/>
            <person name="Friedman R."/>
            <person name="Frazier M."/>
            <person name="Venter J.C."/>
        </authorList>
    </citation>
    <scope>NUCLEOTIDE SEQUENCE [LARGE SCALE GENOMIC DNA]</scope>
    <source>
        <strain evidence="5 6">ATCC 23134</strain>
    </source>
</reference>
<comment type="caution">
    <text evidence="5">The sequence shown here is derived from an EMBL/GenBank/DDBJ whole genome shotgun (WGS) entry which is preliminary data.</text>
</comment>
<feature type="domain" description="TNase-like" evidence="4">
    <location>
        <begin position="18"/>
        <end position="154"/>
    </location>
</feature>
<protein>
    <recommendedName>
        <fullName evidence="4">TNase-like domain-containing protein</fullName>
    </recommendedName>
</protein>
<dbReference type="SUPFAM" id="SSF50199">
    <property type="entry name" value="Staphylococcal nuclease"/>
    <property type="match status" value="1"/>
</dbReference>